<dbReference type="EMBL" id="CP003058">
    <property type="protein sequence ID" value="AEQ21949.1"/>
    <property type="molecule type" value="Genomic_DNA"/>
</dbReference>
<organism evidence="1 2">
    <name type="scientific">Acidaminococcus intestini (strain RyC-MR95)</name>
    <dbReference type="NCBI Taxonomy" id="568816"/>
    <lineage>
        <taxon>Bacteria</taxon>
        <taxon>Bacillati</taxon>
        <taxon>Bacillota</taxon>
        <taxon>Negativicutes</taxon>
        <taxon>Acidaminococcales</taxon>
        <taxon>Acidaminococcaceae</taxon>
        <taxon>Acidaminococcus</taxon>
    </lineage>
</organism>
<keyword evidence="2" id="KW-1185">Reference proteome</keyword>
<proteinExistence type="predicted"/>
<evidence type="ECO:0000313" key="2">
    <source>
        <dbReference type="Proteomes" id="UP000007093"/>
    </source>
</evidence>
<name>G4Q4N6_ACIIR</name>
<dbReference type="STRING" id="568816.Acin_0713"/>
<accession>G4Q4N6</accession>
<reference evidence="1 2" key="1">
    <citation type="journal article" date="2011" name="J. Bacteriol.">
        <title>Complete genome sequence of Acidaminococcus intestini RYC-MR95, a Gram-negative bacterium from the phylum Firmicutes.</title>
        <authorList>
            <person name="D'Auria G."/>
            <person name="Galan J.C."/>
            <person name="Rodriguez-Alcayna M."/>
            <person name="Moya A."/>
            <person name="Baquero F."/>
            <person name="Latorre A."/>
        </authorList>
    </citation>
    <scope>NUCLEOTIDE SEQUENCE [LARGE SCALE GENOMIC DNA]</scope>
    <source>
        <strain evidence="1 2">RyC-MR95</strain>
    </source>
</reference>
<sequence length="40" mass="4901">MLGFFTDSILQKFQGKKEIWEDLDINEDDLHRIKEELEIY</sequence>
<dbReference type="AlphaFoldDB" id="G4Q4N6"/>
<dbReference type="Proteomes" id="UP000007093">
    <property type="component" value="Chromosome"/>
</dbReference>
<evidence type="ECO:0000313" key="1">
    <source>
        <dbReference type="EMBL" id="AEQ21949.1"/>
    </source>
</evidence>
<dbReference type="InParanoid" id="G4Q4N6"/>
<dbReference type="KEGG" id="ain:Acin_0713"/>
<gene>
    <name evidence="1" type="ordered locus">Acin_0713</name>
</gene>
<protein>
    <submittedName>
        <fullName evidence="1">Uncharacterized protein</fullName>
    </submittedName>
</protein>
<dbReference type="HOGENOM" id="CLU_3283345_0_0_9"/>